<dbReference type="EC" id="2.1.1.77" evidence="3"/>
<dbReference type="NCBIfam" id="TIGR00080">
    <property type="entry name" value="pimt"/>
    <property type="match status" value="1"/>
</dbReference>
<comment type="subcellular location">
    <subcellularLocation>
        <location evidence="1">Cytoplasm</location>
    </subcellularLocation>
</comment>
<evidence type="ECO:0000256" key="1">
    <source>
        <dbReference type="ARBA" id="ARBA00004496"/>
    </source>
</evidence>
<dbReference type="AlphaFoldDB" id="A0A381NTU1"/>
<comment type="similarity">
    <text evidence="2">Belongs to the methyltransferase superfamily. L-isoaspartyl/D-aspartyl protein methyltransferase family.</text>
</comment>
<dbReference type="GO" id="GO:0032259">
    <property type="term" value="P:methylation"/>
    <property type="evidence" value="ECO:0007669"/>
    <property type="project" value="UniProtKB-KW"/>
</dbReference>
<keyword evidence="6" id="KW-0808">Transferase</keyword>
<reference evidence="8" key="1">
    <citation type="submission" date="2018-05" db="EMBL/GenBank/DDBJ databases">
        <authorList>
            <person name="Lanie J.A."/>
            <person name="Ng W.-L."/>
            <person name="Kazmierczak K.M."/>
            <person name="Andrzejewski T.M."/>
            <person name="Davidsen T.M."/>
            <person name="Wayne K.J."/>
            <person name="Tettelin H."/>
            <person name="Glass J.I."/>
            <person name="Rusch D."/>
            <person name="Podicherti R."/>
            <person name="Tsui H.-C.T."/>
            <person name="Winkler M.E."/>
        </authorList>
    </citation>
    <scope>NUCLEOTIDE SEQUENCE</scope>
</reference>
<evidence type="ECO:0000256" key="5">
    <source>
        <dbReference type="ARBA" id="ARBA00022603"/>
    </source>
</evidence>
<dbReference type="InterPro" id="IPR029063">
    <property type="entry name" value="SAM-dependent_MTases_sf"/>
</dbReference>
<dbReference type="FunFam" id="3.40.50.150:FF:000010">
    <property type="entry name" value="Protein-L-isoaspartate O-methyltransferase"/>
    <property type="match status" value="1"/>
</dbReference>
<evidence type="ECO:0000256" key="3">
    <source>
        <dbReference type="ARBA" id="ARBA00011890"/>
    </source>
</evidence>
<name>A0A381NTU1_9ZZZZ</name>
<dbReference type="EMBL" id="UINC01000587">
    <property type="protein sequence ID" value="SUZ57907.1"/>
    <property type="molecule type" value="Genomic_DNA"/>
</dbReference>
<dbReference type="Gene3D" id="3.40.50.150">
    <property type="entry name" value="Vaccinia Virus protein VP39"/>
    <property type="match status" value="1"/>
</dbReference>
<proteinExistence type="inferred from homology"/>
<sequence length="212" mass="22863">MGLTKQGLINTWQKRGLISDQTVLEAFRTIPREKFVPSGFESEAYCDAPLKIGCGQTISQPFTVLAMIELLNVAKTDKVLEIGAGSGYGAAILGQLASQVYAIEIVSELVKLAQGNLNQAKINNVEVIEWDGSRGYDRESPYDRIIVSAACSKIPRALIEQLGEGGIIVAPVGGSRSQVMTRGVKCNGSLQKSYFGNYVFVPLTGKFGQTKD</sequence>
<evidence type="ECO:0000256" key="7">
    <source>
        <dbReference type="ARBA" id="ARBA00022691"/>
    </source>
</evidence>
<evidence type="ECO:0000256" key="2">
    <source>
        <dbReference type="ARBA" id="ARBA00005369"/>
    </source>
</evidence>
<dbReference type="PANTHER" id="PTHR11579">
    <property type="entry name" value="PROTEIN-L-ISOASPARTATE O-METHYLTRANSFERASE"/>
    <property type="match status" value="1"/>
</dbReference>
<dbReference type="Pfam" id="PF01135">
    <property type="entry name" value="PCMT"/>
    <property type="match status" value="1"/>
</dbReference>
<dbReference type="PANTHER" id="PTHR11579:SF0">
    <property type="entry name" value="PROTEIN-L-ISOASPARTATE(D-ASPARTATE) O-METHYLTRANSFERASE"/>
    <property type="match status" value="1"/>
</dbReference>
<keyword evidence="5" id="KW-0489">Methyltransferase</keyword>
<dbReference type="CDD" id="cd02440">
    <property type="entry name" value="AdoMet_MTases"/>
    <property type="match status" value="1"/>
</dbReference>
<dbReference type="SUPFAM" id="SSF53335">
    <property type="entry name" value="S-adenosyl-L-methionine-dependent methyltransferases"/>
    <property type="match status" value="1"/>
</dbReference>
<dbReference type="GO" id="GO:0005737">
    <property type="term" value="C:cytoplasm"/>
    <property type="evidence" value="ECO:0007669"/>
    <property type="project" value="UniProtKB-SubCell"/>
</dbReference>
<protein>
    <recommendedName>
        <fullName evidence="3">protein-L-isoaspartate(D-aspartate) O-methyltransferase</fullName>
        <ecNumber evidence="3">2.1.1.77</ecNumber>
    </recommendedName>
</protein>
<gene>
    <name evidence="8" type="ORF">METZ01_LOCUS10761</name>
</gene>
<keyword evidence="4" id="KW-0963">Cytoplasm</keyword>
<evidence type="ECO:0000313" key="8">
    <source>
        <dbReference type="EMBL" id="SUZ57907.1"/>
    </source>
</evidence>
<dbReference type="HAMAP" id="MF_00090">
    <property type="entry name" value="PIMT"/>
    <property type="match status" value="1"/>
</dbReference>
<keyword evidence="7" id="KW-0949">S-adenosyl-L-methionine</keyword>
<dbReference type="NCBIfam" id="NF001453">
    <property type="entry name" value="PRK00312.1"/>
    <property type="match status" value="1"/>
</dbReference>
<evidence type="ECO:0000256" key="4">
    <source>
        <dbReference type="ARBA" id="ARBA00022490"/>
    </source>
</evidence>
<evidence type="ECO:0000256" key="6">
    <source>
        <dbReference type="ARBA" id="ARBA00022679"/>
    </source>
</evidence>
<organism evidence="8">
    <name type="scientific">marine metagenome</name>
    <dbReference type="NCBI Taxonomy" id="408172"/>
    <lineage>
        <taxon>unclassified sequences</taxon>
        <taxon>metagenomes</taxon>
        <taxon>ecological metagenomes</taxon>
    </lineage>
</organism>
<accession>A0A381NTU1</accession>
<dbReference type="InterPro" id="IPR000682">
    <property type="entry name" value="PCMT"/>
</dbReference>
<dbReference type="GO" id="GO:0004719">
    <property type="term" value="F:protein-L-isoaspartate (D-aspartate) O-methyltransferase activity"/>
    <property type="evidence" value="ECO:0007669"/>
    <property type="project" value="UniProtKB-EC"/>
</dbReference>